<evidence type="ECO:0000313" key="2">
    <source>
        <dbReference type="Proteomes" id="UP000541444"/>
    </source>
</evidence>
<evidence type="ECO:0000313" key="1">
    <source>
        <dbReference type="EMBL" id="KAF6153641.1"/>
    </source>
</evidence>
<comment type="caution">
    <text evidence="1">The sequence shown here is derived from an EMBL/GenBank/DDBJ whole genome shotgun (WGS) entry which is preliminary data.</text>
</comment>
<gene>
    <name evidence="1" type="ORF">GIB67_027508</name>
</gene>
<sequence>RICLRLGCSWGESVDFPTCTASDLVIGQATDYWILGRDNSTGSNRDCGEVCSGWIGDFQFS</sequence>
<organism evidence="1 2">
    <name type="scientific">Kingdonia uniflora</name>
    <dbReference type="NCBI Taxonomy" id="39325"/>
    <lineage>
        <taxon>Eukaryota</taxon>
        <taxon>Viridiplantae</taxon>
        <taxon>Streptophyta</taxon>
        <taxon>Embryophyta</taxon>
        <taxon>Tracheophyta</taxon>
        <taxon>Spermatophyta</taxon>
        <taxon>Magnoliopsida</taxon>
        <taxon>Ranunculales</taxon>
        <taxon>Circaeasteraceae</taxon>
        <taxon>Kingdonia</taxon>
    </lineage>
</organism>
<reference evidence="1 2" key="1">
    <citation type="journal article" date="2020" name="IScience">
        <title>Genome Sequencing of the Endangered Kingdonia uniflora (Circaeasteraceae, Ranunculales) Reveals Potential Mechanisms of Evolutionary Specialization.</title>
        <authorList>
            <person name="Sun Y."/>
            <person name="Deng T."/>
            <person name="Zhang A."/>
            <person name="Moore M.J."/>
            <person name="Landis J.B."/>
            <person name="Lin N."/>
            <person name="Zhang H."/>
            <person name="Zhang X."/>
            <person name="Huang J."/>
            <person name="Zhang X."/>
            <person name="Sun H."/>
            <person name="Wang H."/>
        </authorList>
    </citation>
    <scope>NUCLEOTIDE SEQUENCE [LARGE SCALE GENOMIC DNA]</scope>
    <source>
        <strain evidence="1">TB1705</strain>
        <tissue evidence="1">Leaf</tissue>
    </source>
</reference>
<keyword evidence="2" id="KW-1185">Reference proteome</keyword>
<name>A0A7J7MFJ0_9MAGN</name>
<feature type="non-terminal residue" evidence="1">
    <location>
        <position position="1"/>
    </location>
</feature>
<accession>A0A7J7MFJ0</accession>
<dbReference type="Proteomes" id="UP000541444">
    <property type="component" value="Unassembled WGS sequence"/>
</dbReference>
<proteinExistence type="predicted"/>
<dbReference type="EMBL" id="JACGCM010001560">
    <property type="protein sequence ID" value="KAF6153641.1"/>
    <property type="molecule type" value="Genomic_DNA"/>
</dbReference>
<protein>
    <submittedName>
        <fullName evidence="1">Uncharacterized protein</fullName>
    </submittedName>
</protein>
<dbReference type="AlphaFoldDB" id="A0A7J7MFJ0"/>